<dbReference type="InterPro" id="IPR036513">
    <property type="entry name" value="STAS_dom_sf"/>
</dbReference>
<dbReference type="GO" id="GO:0016020">
    <property type="term" value="C:membrane"/>
    <property type="evidence" value="ECO:0007669"/>
    <property type="project" value="InterPro"/>
</dbReference>
<evidence type="ECO:0000313" key="3">
    <source>
        <dbReference type="EMBL" id="ETO09489.1"/>
    </source>
</evidence>
<keyword evidence="1" id="KW-1133">Transmembrane helix</keyword>
<proteinExistence type="predicted"/>
<dbReference type="SUPFAM" id="SSF52091">
    <property type="entry name" value="SpoIIaa-like"/>
    <property type="match status" value="1"/>
</dbReference>
<dbReference type="PANTHER" id="PTHR11814">
    <property type="entry name" value="SULFATE TRANSPORTER"/>
    <property type="match status" value="1"/>
</dbReference>
<keyword evidence="1" id="KW-0472">Membrane</keyword>
<evidence type="ECO:0000259" key="2">
    <source>
        <dbReference type="PROSITE" id="PS50801"/>
    </source>
</evidence>
<dbReference type="Pfam" id="PF01740">
    <property type="entry name" value="STAS"/>
    <property type="match status" value="1"/>
</dbReference>
<accession>X6M6G0</accession>
<dbReference type="InterPro" id="IPR002645">
    <property type="entry name" value="STAS_dom"/>
</dbReference>
<reference evidence="3 4" key="1">
    <citation type="journal article" date="2013" name="Curr. Biol.">
        <title>The Genome of the Foraminiferan Reticulomyxa filosa.</title>
        <authorList>
            <person name="Glockner G."/>
            <person name="Hulsmann N."/>
            <person name="Schleicher M."/>
            <person name="Noegel A.A."/>
            <person name="Eichinger L."/>
            <person name="Gallinger C."/>
            <person name="Pawlowski J."/>
            <person name="Sierra R."/>
            <person name="Euteneuer U."/>
            <person name="Pillet L."/>
            <person name="Moustafa A."/>
            <person name="Platzer M."/>
            <person name="Groth M."/>
            <person name="Szafranski K."/>
            <person name="Schliwa M."/>
        </authorList>
    </citation>
    <scope>NUCLEOTIDE SEQUENCE [LARGE SCALE GENOMIC DNA]</scope>
</reference>
<feature type="transmembrane region" description="Helical" evidence="1">
    <location>
        <begin position="23"/>
        <end position="40"/>
    </location>
</feature>
<dbReference type="GO" id="GO:0055085">
    <property type="term" value="P:transmembrane transport"/>
    <property type="evidence" value="ECO:0007669"/>
    <property type="project" value="InterPro"/>
</dbReference>
<dbReference type="Gene3D" id="3.30.750.24">
    <property type="entry name" value="STAS domain"/>
    <property type="match status" value="1"/>
</dbReference>
<dbReference type="AlphaFoldDB" id="X6M6G0"/>
<feature type="transmembrane region" description="Helical" evidence="1">
    <location>
        <begin position="60"/>
        <end position="91"/>
    </location>
</feature>
<sequence>MTNWVTAAIVLVAMVWLNHFPNTLYWVPYCALSGVIWIDCYKMLPLQKIKEIVDIDTNDILIAVVTLVCTLWFGTKEGMGLSFAFSILLFFQERNKPYFYELGRIPLSSFYANVLDFPNATVTNGVLVFRFAGNLCFQNAHFLKTSVHSAILRYREKQQSPLYYFILDCSEIPCIDTSGVFALRVVYHYLRDNHISLILTDVNSTIIKSIQRSHHLSPLIRNHCIFYNVFFAHMYIFARLKFSQGDRSFIRSHLDYIDEQGLNRIQFNGINWGTLNRPLNDEEEAILKNWEHFDLSEPVVNSSKKEIEPEMKNSGFEYYCMGLGAKRDNKKTFFVGFV</sequence>
<dbReference type="CDD" id="cd07042">
    <property type="entry name" value="STAS_SulP_like_sulfate_transporter"/>
    <property type="match status" value="1"/>
</dbReference>
<keyword evidence="1" id="KW-0812">Transmembrane</keyword>
<comment type="caution">
    <text evidence="3">The sequence shown here is derived from an EMBL/GenBank/DDBJ whole genome shotgun (WGS) entry which is preliminary data.</text>
</comment>
<evidence type="ECO:0000313" key="4">
    <source>
        <dbReference type="Proteomes" id="UP000023152"/>
    </source>
</evidence>
<protein>
    <recommendedName>
        <fullName evidence="2">STAS domain-containing protein</fullName>
    </recommendedName>
</protein>
<gene>
    <name evidence="3" type="ORF">RFI_27886</name>
</gene>
<feature type="domain" description="STAS" evidence="2">
    <location>
        <begin position="116"/>
        <end position="213"/>
    </location>
</feature>
<dbReference type="InterPro" id="IPR001902">
    <property type="entry name" value="SLC26A/SulP_fam"/>
</dbReference>
<dbReference type="EMBL" id="ASPP01024038">
    <property type="protein sequence ID" value="ETO09489.1"/>
    <property type="molecule type" value="Genomic_DNA"/>
</dbReference>
<dbReference type="PROSITE" id="PS50801">
    <property type="entry name" value="STAS"/>
    <property type="match status" value="1"/>
</dbReference>
<evidence type="ECO:0000256" key="1">
    <source>
        <dbReference type="SAM" id="Phobius"/>
    </source>
</evidence>
<keyword evidence="4" id="KW-1185">Reference proteome</keyword>
<name>X6M6G0_RETFI</name>
<dbReference type="OrthoDB" id="288203at2759"/>
<organism evidence="3 4">
    <name type="scientific">Reticulomyxa filosa</name>
    <dbReference type="NCBI Taxonomy" id="46433"/>
    <lineage>
        <taxon>Eukaryota</taxon>
        <taxon>Sar</taxon>
        <taxon>Rhizaria</taxon>
        <taxon>Retaria</taxon>
        <taxon>Foraminifera</taxon>
        <taxon>Monothalamids</taxon>
        <taxon>Reticulomyxidae</taxon>
        <taxon>Reticulomyxa</taxon>
    </lineage>
</organism>
<dbReference type="Proteomes" id="UP000023152">
    <property type="component" value="Unassembled WGS sequence"/>
</dbReference>